<dbReference type="GO" id="GO:0007189">
    <property type="term" value="P:adenylate cyclase-activating G protein-coupled receptor signaling pathway"/>
    <property type="evidence" value="ECO:0007669"/>
    <property type="project" value="TreeGrafter"/>
</dbReference>
<dbReference type="Pfam" id="PF01825">
    <property type="entry name" value="GPS"/>
    <property type="match status" value="1"/>
</dbReference>
<dbReference type="PROSITE" id="PS50221">
    <property type="entry name" value="GAIN_B"/>
    <property type="match status" value="1"/>
</dbReference>
<dbReference type="CDD" id="cd15997">
    <property type="entry name" value="7tmB2_GPR112"/>
    <property type="match status" value="1"/>
</dbReference>
<gene>
    <name evidence="11" type="ORF">NHX12_000642</name>
</gene>
<organism evidence="11 12">
    <name type="scientific">Muraenolepis orangiensis</name>
    <name type="common">Patagonian moray cod</name>
    <dbReference type="NCBI Taxonomy" id="630683"/>
    <lineage>
        <taxon>Eukaryota</taxon>
        <taxon>Metazoa</taxon>
        <taxon>Chordata</taxon>
        <taxon>Craniata</taxon>
        <taxon>Vertebrata</taxon>
        <taxon>Euteleostomi</taxon>
        <taxon>Actinopterygii</taxon>
        <taxon>Neopterygii</taxon>
        <taxon>Teleostei</taxon>
        <taxon>Neoteleostei</taxon>
        <taxon>Acanthomorphata</taxon>
        <taxon>Zeiogadaria</taxon>
        <taxon>Gadariae</taxon>
        <taxon>Gadiformes</taxon>
        <taxon>Muraenolepidoidei</taxon>
        <taxon>Muraenolepididae</taxon>
        <taxon>Muraenolepis</taxon>
    </lineage>
</organism>
<dbReference type="GO" id="GO:0007166">
    <property type="term" value="P:cell surface receptor signaling pathway"/>
    <property type="evidence" value="ECO:0007669"/>
    <property type="project" value="InterPro"/>
</dbReference>
<feature type="transmembrane region" description="Helical" evidence="8">
    <location>
        <begin position="555"/>
        <end position="573"/>
    </location>
</feature>
<dbReference type="SMART" id="SM00303">
    <property type="entry name" value="GPS"/>
    <property type="match status" value="1"/>
</dbReference>
<dbReference type="Pfam" id="PF00002">
    <property type="entry name" value="7tm_2"/>
    <property type="match status" value="1"/>
</dbReference>
<evidence type="ECO:0000256" key="2">
    <source>
        <dbReference type="ARBA" id="ARBA00022692"/>
    </source>
</evidence>
<comment type="caution">
    <text evidence="11">The sequence shown here is derived from an EMBL/GenBank/DDBJ whole genome shotgun (WGS) entry which is preliminary data.</text>
</comment>
<proteinExistence type="predicted"/>
<dbReference type="InterPro" id="IPR057244">
    <property type="entry name" value="GAIN_B"/>
</dbReference>
<accession>A0A9Q0II10</accession>
<keyword evidence="12" id="KW-1185">Reference proteome</keyword>
<feature type="transmembrane region" description="Helical" evidence="8">
    <location>
        <begin position="625"/>
        <end position="646"/>
    </location>
</feature>
<feature type="region of interest" description="Disordered" evidence="7">
    <location>
        <begin position="798"/>
        <end position="817"/>
    </location>
</feature>
<feature type="transmembrane region" description="Helical" evidence="8">
    <location>
        <begin position="675"/>
        <end position="701"/>
    </location>
</feature>
<comment type="subcellular location">
    <subcellularLocation>
        <location evidence="1">Membrane</location>
        <topology evidence="1">Multi-pass membrane protein</topology>
    </subcellularLocation>
</comment>
<dbReference type="InterPro" id="IPR000832">
    <property type="entry name" value="GPCR_2_secretin-like"/>
</dbReference>
<dbReference type="InterPro" id="IPR017981">
    <property type="entry name" value="GPCR_2-like_7TM"/>
</dbReference>
<evidence type="ECO:0000259" key="10">
    <source>
        <dbReference type="PROSITE" id="PS50261"/>
    </source>
</evidence>
<evidence type="ECO:0000256" key="7">
    <source>
        <dbReference type="SAM" id="MobiDB-lite"/>
    </source>
</evidence>
<dbReference type="PANTHER" id="PTHR12011:SF277">
    <property type="entry name" value="ADHESION G-PROTEIN COUPLED RECEPTOR G4"/>
    <property type="match status" value="1"/>
</dbReference>
<keyword evidence="2 8" id="KW-0812">Transmembrane</keyword>
<dbReference type="GO" id="GO:0005886">
    <property type="term" value="C:plasma membrane"/>
    <property type="evidence" value="ECO:0007669"/>
    <property type="project" value="TreeGrafter"/>
</dbReference>
<dbReference type="Proteomes" id="UP001148018">
    <property type="component" value="Unassembled WGS sequence"/>
</dbReference>
<feature type="transmembrane region" description="Helical" evidence="8">
    <location>
        <begin position="579"/>
        <end position="605"/>
    </location>
</feature>
<evidence type="ECO:0000256" key="5">
    <source>
        <dbReference type="ARBA" id="ARBA00023136"/>
    </source>
</evidence>
<dbReference type="SUPFAM" id="SSF81321">
    <property type="entry name" value="Family A G protein-coupled receptor-like"/>
    <property type="match status" value="1"/>
</dbReference>
<dbReference type="Gene3D" id="1.20.1070.10">
    <property type="entry name" value="Rhodopsin 7-helix transmembrane proteins"/>
    <property type="match status" value="1"/>
</dbReference>
<dbReference type="InterPro" id="IPR046338">
    <property type="entry name" value="GAIN_dom_sf"/>
</dbReference>
<feature type="domain" description="GAIN-B" evidence="9">
    <location>
        <begin position="348"/>
        <end position="510"/>
    </location>
</feature>
<evidence type="ECO:0008006" key="13">
    <source>
        <dbReference type="Google" id="ProtNLM"/>
    </source>
</evidence>
<feature type="transmembrane region" description="Helical" evidence="8">
    <location>
        <begin position="722"/>
        <end position="744"/>
    </location>
</feature>
<dbReference type="PROSITE" id="PS00650">
    <property type="entry name" value="G_PROTEIN_RECEP_F2_2"/>
    <property type="match status" value="1"/>
</dbReference>
<dbReference type="PRINTS" id="PR00249">
    <property type="entry name" value="GPCRSECRETIN"/>
</dbReference>
<evidence type="ECO:0000256" key="6">
    <source>
        <dbReference type="ARBA" id="ARBA00023157"/>
    </source>
</evidence>
<sequence length="898" mass="98361">MTLSVSVPPVPERCPEEALKTIYGEYLWPKTLPQSEQVMICEEPAFRRAYRFCKLDFNDTAIWAQPNMTACKPLMIITDLDNVTVTADNAAEVVQMIKDLINLELGTANGGDGDLSASDMVTVVEKLENVVDVAIVTPILCNEIVSMISDMLISKSDMNSVANIFCSTVHVDVSPEKSVERVQAYITERLTATTFSYDSLTLMTDTDSLSIQPVVPERCPEEALKTIYGEYLWPKTLPQSEQVMICEEPAFRRAYRFCKLDFNDTAIWAQPNMTACKPLMIITDLDNVTVTADNAAEVVQMIKDLINLELGTANGGDGDLSASDMVTVVEKLENVVDVAIVTPILSTPALALSMNNVQSENFTGMTFSVSSYSSGTAPEIVVNRSFVDAVPGTVATIALPPELRNLLDTDIMDGAEGNWTLNSYVISASINNGMVRNLKPQRVAVTLGNDIAKQEDDKLMCVFWDFSENDGQGGWNSQGCETQVISAHQTSCLCDHLTSFAVLLNISRAPVSEKDSEILTVISYLGCGISSSFLGITLITYMAFGKLRRDYPSKILINLSVALLALNLLYLLNTWLSSFGSYGLCIATAALLHYSLLASFTWMGLEALNMYFALVRVFNVYVPSYILKFCAVGWGVPLVIVGLVLATDVDAYGNSMSVGEDTSEPFCWIQSDVHFYVTVAAFIMLILLGNVGVFVVVLIQIRRMQANKPGLGKPGSGSSMQDLRAAASLTFLLGLTWLIAFLSFGPGRVAMLYLFCIFNSLQGFFIFLFHCLLKENVRKQWIMHLTVKRKDSSEWSLSFTASGQPKQRQEGHSHSMRSMVEVSSTMVEVSSTMVEVSSTMDRSECEWIKVSDSSSSTESGPDQPRPTTERPKTSGLPTGPGGTMACGGHHDTLNVVSK</sequence>
<dbReference type="PANTHER" id="PTHR12011">
    <property type="entry name" value="ADHESION G-PROTEIN COUPLED RECEPTOR"/>
    <property type="match status" value="1"/>
</dbReference>
<feature type="domain" description="G-protein coupled receptors family 2 profile 2" evidence="10">
    <location>
        <begin position="519"/>
        <end position="774"/>
    </location>
</feature>
<dbReference type="EMBL" id="JANIIK010000100">
    <property type="protein sequence ID" value="KAJ3598735.1"/>
    <property type="molecule type" value="Genomic_DNA"/>
</dbReference>
<evidence type="ECO:0000313" key="11">
    <source>
        <dbReference type="EMBL" id="KAJ3598735.1"/>
    </source>
</evidence>
<evidence type="ECO:0000256" key="4">
    <source>
        <dbReference type="ARBA" id="ARBA00022989"/>
    </source>
</evidence>
<keyword evidence="5 8" id="KW-0472">Membrane</keyword>
<feature type="region of interest" description="Disordered" evidence="7">
    <location>
        <begin position="849"/>
        <end position="898"/>
    </location>
</feature>
<evidence type="ECO:0000256" key="3">
    <source>
        <dbReference type="ARBA" id="ARBA00022729"/>
    </source>
</evidence>
<protein>
    <recommendedName>
        <fullName evidence="13">Adhesion G-protein coupled receptor G4-like</fullName>
    </recommendedName>
</protein>
<feature type="transmembrane region" description="Helical" evidence="8">
    <location>
        <begin position="521"/>
        <end position="543"/>
    </location>
</feature>
<evidence type="ECO:0000313" key="12">
    <source>
        <dbReference type="Proteomes" id="UP001148018"/>
    </source>
</evidence>
<dbReference type="PROSITE" id="PS50261">
    <property type="entry name" value="G_PROTEIN_RECEP_F2_4"/>
    <property type="match status" value="1"/>
</dbReference>
<dbReference type="FunFam" id="1.20.1070.10:FF:000043">
    <property type="entry name" value="adhesion G-protein coupled receptor G2 isoform X1"/>
    <property type="match status" value="1"/>
</dbReference>
<reference evidence="11" key="1">
    <citation type="submission" date="2022-07" db="EMBL/GenBank/DDBJ databases">
        <title>Chromosome-level genome of Muraenolepis orangiensis.</title>
        <authorList>
            <person name="Kim J."/>
        </authorList>
    </citation>
    <scope>NUCLEOTIDE SEQUENCE</scope>
    <source>
        <strain evidence="11">KU_S4_2022</strain>
        <tissue evidence="11">Muscle</tissue>
    </source>
</reference>
<dbReference type="OrthoDB" id="10037534at2759"/>
<evidence type="ECO:0000256" key="1">
    <source>
        <dbReference type="ARBA" id="ARBA00004141"/>
    </source>
</evidence>
<dbReference type="InterPro" id="IPR000203">
    <property type="entry name" value="GPS"/>
</dbReference>
<keyword evidence="6" id="KW-1015">Disulfide bond</keyword>
<evidence type="ECO:0000259" key="9">
    <source>
        <dbReference type="PROSITE" id="PS50221"/>
    </source>
</evidence>
<keyword evidence="3" id="KW-0732">Signal</keyword>
<dbReference type="InterPro" id="IPR017983">
    <property type="entry name" value="GPCR_2_secretin-like_CS"/>
</dbReference>
<evidence type="ECO:0000256" key="8">
    <source>
        <dbReference type="SAM" id="Phobius"/>
    </source>
</evidence>
<name>A0A9Q0II10_9TELE</name>
<keyword evidence="4 8" id="KW-1133">Transmembrane helix</keyword>
<dbReference type="Gene3D" id="2.60.220.50">
    <property type="match status" value="1"/>
</dbReference>
<dbReference type="GO" id="GO:0004930">
    <property type="term" value="F:G protein-coupled receptor activity"/>
    <property type="evidence" value="ECO:0007669"/>
    <property type="project" value="InterPro"/>
</dbReference>
<dbReference type="AlphaFoldDB" id="A0A9Q0II10"/>
<feature type="transmembrane region" description="Helical" evidence="8">
    <location>
        <begin position="750"/>
        <end position="773"/>
    </location>
</feature>